<comment type="similarity">
    <text evidence="2">Belongs to the metallo-dependent hydrolases superfamily. Hydantoinase/dihydropyrimidinase family.</text>
</comment>
<keyword evidence="7" id="KW-1185">Reference proteome</keyword>
<dbReference type="SUPFAM" id="SSF51338">
    <property type="entry name" value="Composite domain of metallo-dependent hydrolases"/>
    <property type="match status" value="2"/>
</dbReference>
<name>A0ABP7SWV8_9BACT</name>
<proteinExistence type="inferred from homology"/>
<evidence type="ECO:0000256" key="3">
    <source>
        <dbReference type="ARBA" id="ARBA00022723"/>
    </source>
</evidence>
<keyword evidence="4" id="KW-0378">Hydrolase</keyword>
<comment type="cofactor">
    <cofactor evidence="1">
        <name>Zn(2+)</name>
        <dbReference type="ChEBI" id="CHEBI:29105"/>
    </cofactor>
</comment>
<evidence type="ECO:0000256" key="2">
    <source>
        <dbReference type="ARBA" id="ARBA00008829"/>
    </source>
</evidence>
<reference evidence="7" key="1">
    <citation type="journal article" date="2019" name="Int. J. Syst. Evol. Microbiol.">
        <title>The Global Catalogue of Microorganisms (GCM) 10K type strain sequencing project: providing services to taxonomists for standard genome sequencing and annotation.</title>
        <authorList>
            <consortium name="The Broad Institute Genomics Platform"/>
            <consortium name="The Broad Institute Genome Sequencing Center for Infectious Disease"/>
            <person name="Wu L."/>
            <person name="Ma J."/>
        </authorList>
    </citation>
    <scope>NUCLEOTIDE SEQUENCE [LARGE SCALE GENOMIC DNA]</scope>
    <source>
        <strain evidence="7">JCM 17224</strain>
    </source>
</reference>
<evidence type="ECO:0000313" key="7">
    <source>
        <dbReference type="Proteomes" id="UP001500567"/>
    </source>
</evidence>
<dbReference type="Proteomes" id="UP001500567">
    <property type="component" value="Unassembled WGS sequence"/>
</dbReference>
<feature type="domain" description="Amidohydrolase-related" evidence="5">
    <location>
        <begin position="91"/>
        <end position="475"/>
    </location>
</feature>
<evidence type="ECO:0000259" key="5">
    <source>
        <dbReference type="Pfam" id="PF01979"/>
    </source>
</evidence>
<evidence type="ECO:0000256" key="1">
    <source>
        <dbReference type="ARBA" id="ARBA00001947"/>
    </source>
</evidence>
<dbReference type="SUPFAM" id="SSF51556">
    <property type="entry name" value="Metallo-dependent hydrolases"/>
    <property type="match status" value="1"/>
</dbReference>
<sequence length="499" mass="54459">MTFYAALAPPFLLLDFRFGSLLSTAKNATFSSYNFLTLSFLMASLLLKNGRVVTADSDSVCDILIEGETIVSIGRKLAADGAEVIDCTGKIIVPGGIDPHVHLDMPFMGTFSSDTHETGTRAALHGGTTTVIDFVLQKQGHSLREALTEWQGRATGTAVGDYSFHMAVTDFNPGTKEEIKDMVAEGITSFKTFMAYKGALMIDDAQMVGLMQEVKKHGALVTAHATNGDMIDTLIAQHRAQGKLTPLYHYLSQPEVTESEASGRFADIANYTGVNAYIVHLTCEGALNQVRRATERNQRVFVETCIQYLLLDASLYEDEANGAKYVMSPPLREKKDQETLWAGINQGLVQVVGTDHCPFMLAQKLVGKDDFSKIPNGHPAIEHRMELLFSEGVSKGRISLQKFVAVTSTNPARIFGMFPRKGTISIGADADLVVFDPEKKHTISAATHHMNVDYSAYEGWELTGKIDTVLLRGQVAVDGGQTKVGRGYGKFIRRGVTAF</sequence>
<organism evidence="6 7">
    <name type="scientific">Hymenobacter fastidiosus</name>
    <dbReference type="NCBI Taxonomy" id="486264"/>
    <lineage>
        <taxon>Bacteria</taxon>
        <taxon>Pseudomonadati</taxon>
        <taxon>Bacteroidota</taxon>
        <taxon>Cytophagia</taxon>
        <taxon>Cytophagales</taxon>
        <taxon>Hymenobacteraceae</taxon>
        <taxon>Hymenobacter</taxon>
    </lineage>
</organism>
<dbReference type="InterPro" id="IPR011059">
    <property type="entry name" value="Metal-dep_hydrolase_composite"/>
</dbReference>
<dbReference type="InterPro" id="IPR032466">
    <property type="entry name" value="Metal_Hydrolase"/>
</dbReference>
<evidence type="ECO:0000256" key="4">
    <source>
        <dbReference type="ARBA" id="ARBA00022801"/>
    </source>
</evidence>
<dbReference type="PANTHER" id="PTHR11647:SF1">
    <property type="entry name" value="COLLAPSIN RESPONSE MEDIATOR PROTEIN"/>
    <property type="match status" value="1"/>
</dbReference>
<dbReference type="InterPro" id="IPR011778">
    <property type="entry name" value="Hydantoinase/dihydroPyrase"/>
</dbReference>
<dbReference type="NCBIfam" id="TIGR02033">
    <property type="entry name" value="D-hydantoinase"/>
    <property type="match status" value="1"/>
</dbReference>
<gene>
    <name evidence="6" type="primary">hydA</name>
    <name evidence="6" type="ORF">GCM10022408_33660</name>
</gene>
<protein>
    <submittedName>
        <fullName evidence="6">Dihydropyrimidinase</fullName>
    </submittedName>
</protein>
<dbReference type="InterPro" id="IPR006680">
    <property type="entry name" value="Amidohydro-rel"/>
</dbReference>
<accession>A0ABP7SWV8</accession>
<comment type="caution">
    <text evidence="6">The sequence shown here is derived from an EMBL/GenBank/DDBJ whole genome shotgun (WGS) entry which is preliminary data.</text>
</comment>
<evidence type="ECO:0000313" key="6">
    <source>
        <dbReference type="EMBL" id="GAA4017368.1"/>
    </source>
</evidence>
<dbReference type="CDD" id="cd01314">
    <property type="entry name" value="D-HYD"/>
    <property type="match status" value="1"/>
</dbReference>
<dbReference type="Pfam" id="PF01979">
    <property type="entry name" value="Amidohydro_1"/>
    <property type="match status" value="1"/>
</dbReference>
<dbReference type="PANTHER" id="PTHR11647">
    <property type="entry name" value="HYDRANTOINASE/DIHYDROPYRIMIDINASE FAMILY MEMBER"/>
    <property type="match status" value="1"/>
</dbReference>
<dbReference type="InterPro" id="IPR050378">
    <property type="entry name" value="Metallo-dep_Hydrolases_sf"/>
</dbReference>
<dbReference type="EMBL" id="BAABDJ010000038">
    <property type="protein sequence ID" value="GAA4017368.1"/>
    <property type="molecule type" value="Genomic_DNA"/>
</dbReference>
<keyword evidence="3" id="KW-0479">Metal-binding</keyword>
<dbReference type="Gene3D" id="3.20.20.140">
    <property type="entry name" value="Metal-dependent hydrolases"/>
    <property type="match status" value="1"/>
</dbReference>
<dbReference type="Gene3D" id="2.30.40.10">
    <property type="entry name" value="Urease, subunit C, domain 1"/>
    <property type="match status" value="1"/>
</dbReference>